<evidence type="ECO:0000256" key="3">
    <source>
        <dbReference type="ARBA" id="ARBA00022884"/>
    </source>
</evidence>
<reference evidence="5 6" key="1">
    <citation type="journal article" date="2018" name="Mol. Plant">
        <title>The genome of Artemisia annua provides insight into the evolution of Asteraceae family and artemisinin biosynthesis.</title>
        <authorList>
            <person name="Shen Q."/>
            <person name="Zhang L."/>
            <person name="Liao Z."/>
            <person name="Wang S."/>
            <person name="Yan T."/>
            <person name="Shi P."/>
            <person name="Liu M."/>
            <person name="Fu X."/>
            <person name="Pan Q."/>
            <person name="Wang Y."/>
            <person name="Lv Z."/>
            <person name="Lu X."/>
            <person name="Zhang F."/>
            <person name="Jiang W."/>
            <person name="Ma Y."/>
            <person name="Chen M."/>
            <person name="Hao X."/>
            <person name="Li L."/>
            <person name="Tang Y."/>
            <person name="Lv G."/>
            <person name="Zhou Y."/>
            <person name="Sun X."/>
            <person name="Brodelius P.E."/>
            <person name="Rose J.K.C."/>
            <person name="Tang K."/>
        </authorList>
    </citation>
    <scope>NUCLEOTIDE SEQUENCE [LARGE SCALE GENOMIC DNA]</scope>
    <source>
        <strain evidence="6">cv. Huhao1</strain>
        <tissue evidence="5">Leaf</tissue>
    </source>
</reference>
<evidence type="ECO:0000256" key="1">
    <source>
        <dbReference type="ARBA" id="ARBA00022490"/>
    </source>
</evidence>
<evidence type="ECO:0000256" key="2">
    <source>
        <dbReference type="ARBA" id="ARBA00022540"/>
    </source>
</evidence>
<dbReference type="GO" id="GO:0005852">
    <property type="term" value="C:eukaryotic translation initiation factor 3 complex"/>
    <property type="evidence" value="ECO:0007669"/>
    <property type="project" value="InterPro"/>
</dbReference>
<evidence type="ECO:0000313" key="5">
    <source>
        <dbReference type="EMBL" id="PWA90580.1"/>
    </source>
</evidence>
<accession>A0A2U1PXT7</accession>
<dbReference type="STRING" id="35608.A0A2U1PXT7"/>
<name>A0A2U1PXT7_ARTAN</name>
<keyword evidence="2 5" id="KW-0396">Initiation factor</keyword>
<keyword evidence="4" id="KW-0648">Protein biosynthesis</keyword>
<dbReference type="GO" id="GO:0003743">
    <property type="term" value="F:translation initiation factor activity"/>
    <property type="evidence" value="ECO:0007669"/>
    <property type="project" value="UniProtKB-KW"/>
</dbReference>
<dbReference type="PANTHER" id="PTHR12399:SF3">
    <property type="entry name" value="EUKARYOTIC TRANSLATION INITIATION FACTOR 3 SUBUNIT D"/>
    <property type="match status" value="1"/>
</dbReference>
<gene>
    <name evidence="5" type="ORF">CTI12_AA099780</name>
</gene>
<comment type="caution">
    <text evidence="5">The sequence shown here is derived from an EMBL/GenBank/DDBJ whole genome shotgun (WGS) entry which is preliminary data.</text>
</comment>
<dbReference type="Pfam" id="PF05091">
    <property type="entry name" value="eIF-3_zeta"/>
    <property type="match status" value="1"/>
</dbReference>
<proteinExistence type="predicted"/>
<keyword evidence="1" id="KW-0963">Cytoplasm</keyword>
<keyword evidence="6" id="KW-1185">Reference proteome</keyword>
<dbReference type="InterPro" id="IPR007783">
    <property type="entry name" value="eIF3d"/>
</dbReference>
<keyword evidence="3" id="KW-0694">RNA-binding</keyword>
<organism evidence="5 6">
    <name type="scientific">Artemisia annua</name>
    <name type="common">Sweet wormwood</name>
    <dbReference type="NCBI Taxonomy" id="35608"/>
    <lineage>
        <taxon>Eukaryota</taxon>
        <taxon>Viridiplantae</taxon>
        <taxon>Streptophyta</taxon>
        <taxon>Embryophyta</taxon>
        <taxon>Tracheophyta</taxon>
        <taxon>Spermatophyta</taxon>
        <taxon>Magnoliopsida</taxon>
        <taxon>eudicotyledons</taxon>
        <taxon>Gunneridae</taxon>
        <taxon>Pentapetalae</taxon>
        <taxon>asterids</taxon>
        <taxon>campanulids</taxon>
        <taxon>Asterales</taxon>
        <taxon>Asteraceae</taxon>
        <taxon>Asteroideae</taxon>
        <taxon>Anthemideae</taxon>
        <taxon>Artemisiinae</taxon>
        <taxon>Artemisia</taxon>
    </lineage>
</organism>
<evidence type="ECO:0000313" key="6">
    <source>
        <dbReference type="Proteomes" id="UP000245207"/>
    </source>
</evidence>
<dbReference type="AlphaFoldDB" id="A0A2U1PXT7"/>
<dbReference type="OrthoDB" id="16538at2759"/>
<evidence type="ECO:0000256" key="4">
    <source>
        <dbReference type="ARBA" id="ARBA00022917"/>
    </source>
</evidence>
<sequence>MATVTFISGLASAMGPAIEKSSKRVPFFYLLAIKHQYVRNANRSGGQIPFSAFSKLTYNVSEPEDLVSCGVVEAYDKTYDKTTLKNEHSLERFKNRNFFKVTTTDDHVIRKLANTNNATIFETDSILSNLEPLPEAKDDINCGRLKGSSCAFRNFKEENGNSLSVLGLSERKIMLIKLLWMLKLCRLSYVAEMISDEGEDDGEDIPEQEAVCRICFVELCEGVSVMFAIKTYETYPLHFLRVHNSARNPNSVAFSASDLELNGYGGDQDLVLPLNGTRVEAIPFMRKWVKLGCYIVVLNFSEMAVWPKKLLPTVAKWVKAGK</sequence>
<dbReference type="Proteomes" id="UP000245207">
    <property type="component" value="Unassembled WGS sequence"/>
</dbReference>
<dbReference type="EMBL" id="PKPP01000618">
    <property type="protein sequence ID" value="PWA90580.1"/>
    <property type="molecule type" value="Genomic_DNA"/>
</dbReference>
<dbReference type="PANTHER" id="PTHR12399">
    <property type="entry name" value="EUKARYOTIC TRANSLATION INITIATION FACTOR 3 SUBUNIT 7"/>
    <property type="match status" value="1"/>
</dbReference>
<protein>
    <submittedName>
        <fullName evidence="5">Eukaryotic translation initiation factor 3 subunit D</fullName>
    </submittedName>
</protein>
<dbReference type="GO" id="GO:0003723">
    <property type="term" value="F:RNA binding"/>
    <property type="evidence" value="ECO:0007669"/>
    <property type="project" value="UniProtKB-KW"/>
</dbReference>